<feature type="domain" description="Heme-copper oxidase subunit III family profile" evidence="7">
    <location>
        <begin position="1"/>
        <end position="352"/>
    </location>
</feature>
<comment type="similarity">
    <text evidence="2">Belongs to the cytochrome c oxidase subunit 3 family.</text>
</comment>
<keyword evidence="4 6" id="KW-1133">Transmembrane helix</keyword>
<organism evidence="8 9">
    <name type="scientific">Brumimicrobium aurantiacum</name>
    <dbReference type="NCBI Taxonomy" id="1737063"/>
    <lineage>
        <taxon>Bacteria</taxon>
        <taxon>Pseudomonadati</taxon>
        <taxon>Bacteroidota</taxon>
        <taxon>Flavobacteriia</taxon>
        <taxon>Flavobacteriales</taxon>
        <taxon>Crocinitomicaceae</taxon>
        <taxon>Brumimicrobium</taxon>
    </lineage>
</organism>
<feature type="transmembrane region" description="Helical" evidence="6">
    <location>
        <begin position="54"/>
        <end position="75"/>
    </location>
</feature>
<evidence type="ECO:0000313" key="8">
    <source>
        <dbReference type="EMBL" id="RFC55628.1"/>
    </source>
</evidence>
<dbReference type="RefSeq" id="WP_116879463.1">
    <property type="nucleotide sequence ID" value="NZ_QURB01000001.1"/>
</dbReference>
<evidence type="ECO:0000256" key="3">
    <source>
        <dbReference type="ARBA" id="ARBA00022692"/>
    </source>
</evidence>
<evidence type="ECO:0000256" key="2">
    <source>
        <dbReference type="ARBA" id="ARBA00010581"/>
    </source>
</evidence>
<feature type="transmembrane region" description="Helical" evidence="6">
    <location>
        <begin position="287"/>
        <end position="312"/>
    </location>
</feature>
<dbReference type="GO" id="GO:0019646">
    <property type="term" value="P:aerobic electron transport chain"/>
    <property type="evidence" value="ECO:0007669"/>
    <property type="project" value="InterPro"/>
</dbReference>
<dbReference type="Proteomes" id="UP000257127">
    <property type="component" value="Unassembled WGS sequence"/>
</dbReference>
<evidence type="ECO:0000313" key="9">
    <source>
        <dbReference type="Proteomes" id="UP000257127"/>
    </source>
</evidence>
<evidence type="ECO:0000256" key="6">
    <source>
        <dbReference type="SAM" id="Phobius"/>
    </source>
</evidence>
<accession>A0A3E1F1D6</accession>
<dbReference type="EMBL" id="QURB01000001">
    <property type="protein sequence ID" value="RFC55628.1"/>
    <property type="molecule type" value="Genomic_DNA"/>
</dbReference>
<comment type="subcellular location">
    <subcellularLocation>
        <location evidence="1">Membrane</location>
        <topology evidence="1">Multi-pass membrane protein</topology>
    </subcellularLocation>
</comment>
<keyword evidence="5 6" id="KW-0472">Membrane</keyword>
<gene>
    <name evidence="8" type="ORF">DXU93_01470</name>
</gene>
<sequence length="352" mass="40341">MKKNFDDSYPKEVQAKAKRNLVWIVCVSISMMFAGFTSAYIVSMGDSFWVKVDLPPAFFISTALIVLSSIVLVAANRFAKAGNLKKAKLFIIATLFLGIGFGIFQFLGYKDLVKSGAHWVTNVIVDDGRYGDYFEIKKDGEYLTVENNQYYYKGKQIEGENKKQLQEFATQFLVPEIADLKNKNINYGTFTLLYKSEPLNFINGEFIRPNGERLEALDFSRLKYLAQNIRDDRADFFMKGEMGKDFQLFYNGNELDYKERTLMYKGEPLSANLQNKLLRGNKDMSTAYFYVITILHLLHVIAGLIMLIVISIRSYSAGNEYKMAMSLGAGSIFWHFLGALWLYLLLFLLFIH</sequence>
<feature type="transmembrane region" description="Helical" evidence="6">
    <location>
        <begin position="332"/>
        <end position="351"/>
    </location>
</feature>
<dbReference type="InterPro" id="IPR024791">
    <property type="entry name" value="Cyt_c/ubiquinol_Oxase_su3"/>
</dbReference>
<protein>
    <recommendedName>
        <fullName evidence="7">Heme-copper oxidase subunit III family profile domain-containing protein</fullName>
    </recommendedName>
</protein>
<comment type="caution">
    <text evidence="8">The sequence shown here is derived from an EMBL/GenBank/DDBJ whole genome shotgun (WGS) entry which is preliminary data.</text>
</comment>
<name>A0A3E1F1D6_9FLAO</name>
<dbReference type="InterPro" id="IPR013833">
    <property type="entry name" value="Cyt_c_oxidase_su3_a-hlx"/>
</dbReference>
<proteinExistence type="inferred from homology"/>
<keyword evidence="3 6" id="KW-0812">Transmembrane</keyword>
<evidence type="ECO:0000256" key="1">
    <source>
        <dbReference type="ARBA" id="ARBA00004141"/>
    </source>
</evidence>
<evidence type="ECO:0000256" key="5">
    <source>
        <dbReference type="ARBA" id="ARBA00023136"/>
    </source>
</evidence>
<dbReference type="SUPFAM" id="SSF81452">
    <property type="entry name" value="Cytochrome c oxidase subunit III-like"/>
    <property type="match status" value="2"/>
</dbReference>
<dbReference type="Gene3D" id="1.20.120.80">
    <property type="entry name" value="Cytochrome c oxidase, subunit III, four-helix bundle"/>
    <property type="match status" value="2"/>
</dbReference>
<dbReference type="PANTHER" id="PTHR11403:SF10">
    <property type="entry name" value="CYTOCHROME C OXIDASE"/>
    <property type="match status" value="1"/>
</dbReference>
<dbReference type="GO" id="GO:0004129">
    <property type="term" value="F:cytochrome-c oxidase activity"/>
    <property type="evidence" value="ECO:0007669"/>
    <property type="project" value="InterPro"/>
</dbReference>
<dbReference type="PANTHER" id="PTHR11403">
    <property type="entry name" value="CYTOCHROME C OXIDASE SUBUNIT III"/>
    <property type="match status" value="1"/>
</dbReference>
<feature type="transmembrane region" description="Helical" evidence="6">
    <location>
        <begin position="87"/>
        <end position="107"/>
    </location>
</feature>
<feature type="transmembrane region" description="Helical" evidence="6">
    <location>
        <begin position="21"/>
        <end position="42"/>
    </location>
</feature>
<evidence type="ECO:0000256" key="4">
    <source>
        <dbReference type="ARBA" id="ARBA00022989"/>
    </source>
</evidence>
<dbReference type="InterPro" id="IPR035973">
    <property type="entry name" value="Cyt_c_oxidase_su3-like_sf"/>
</dbReference>
<reference evidence="8 9" key="1">
    <citation type="submission" date="2018-08" db="EMBL/GenBank/DDBJ databases">
        <title>The draft genome squence of Brumimicrobium sp. N62.</title>
        <authorList>
            <person name="Du Z.-J."/>
            <person name="Luo H.-R."/>
        </authorList>
    </citation>
    <scope>NUCLEOTIDE SEQUENCE [LARGE SCALE GENOMIC DNA]</scope>
    <source>
        <strain evidence="8 9">N62</strain>
    </source>
</reference>
<dbReference type="AlphaFoldDB" id="A0A3E1F1D6"/>
<dbReference type="InterPro" id="IPR000298">
    <property type="entry name" value="Cyt_c_oxidase-like_su3"/>
</dbReference>
<dbReference type="OrthoDB" id="679789at2"/>
<evidence type="ECO:0000259" key="7">
    <source>
        <dbReference type="PROSITE" id="PS50253"/>
    </source>
</evidence>
<keyword evidence="9" id="KW-1185">Reference proteome</keyword>
<dbReference type="GO" id="GO:0016020">
    <property type="term" value="C:membrane"/>
    <property type="evidence" value="ECO:0007669"/>
    <property type="project" value="UniProtKB-SubCell"/>
</dbReference>
<dbReference type="PROSITE" id="PS50253">
    <property type="entry name" value="COX3"/>
    <property type="match status" value="1"/>
</dbReference>